<dbReference type="Gene3D" id="3.40.630.10">
    <property type="entry name" value="Zn peptidases"/>
    <property type="match status" value="1"/>
</dbReference>
<dbReference type="Proteomes" id="UP000627446">
    <property type="component" value="Unassembled WGS sequence"/>
</dbReference>
<dbReference type="Pfam" id="PF04389">
    <property type="entry name" value="Peptidase_M28"/>
    <property type="match status" value="1"/>
</dbReference>
<evidence type="ECO:0000256" key="3">
    <source>
        <dbReference type="SAM" id="SignalP"/>
    </source>
</evidence>
<dbReference type="EMBL" id="JACOFZ010000002">
    <property type="protein sequence ID" value="MBC3881246.1"/>
    <property type="molecule type" value="Genomic_DNA"/>
</dbReference>
<accession>A0A923HW74</accession>
<dbReference type="GO" id="GO:0016603">
    <property type="term" value="F:glutaminyl-peptide cyclotransferase activity"/>
    <property type="evidence" value="ECO:0007669"/>
    <property type="project" value="TreeGrafter"/>
</dbReference>
<dbReference type="InterPro" id="IPR040234">
    <property type="entry name" value="QC/QCL"/>
</dbReference>
<organism evidence="5 6">
    <name type="scientific">Undibacterium nitidum</name>
    <dbReference type="NCBI Taxonomy" id="2762298"/>
    <lineage>
        <taxon>Bacteria</taxon>
        <taxon>Pseudomonadati</taxon>
        <taxon>Pseudomonadota</taxon>
        <taxon>Betaproteobacteria</taxon>
        <taxon>Burkholderiales</taxon>
        <taxon>Oxalobacteraceae</taxon>
        <taxon>Undibacterium</taxon>
    </lineage>
</organism>
<sequence length="339" mass="37513">MSVVFVKKFLGLACVTSVLMSSAFAFEFEQDAALFSVEKIDQAMKRFVKAPHPMASFEQKKYTQELRANLSREGWDVQVQKFKTKIPNTASEKLGGKDKKATPVKEVEGENLIALSKGSDRCLVLIGGHYDTKPYANMKFVGANDGGSSTAAMLELARVVSVLRKAEASNRTVSNDAGRFLDCTVGLAFFDGEEATLADWNDGERLLGVQDNIHGSRAFAANLEKQFDGIAYKGLPIKALLIIDMIGHKEQNLFITRGSNSQLAQKLLAQRSTTKITSVNLLIEDDHLPFAQLGVPFVHIIDWTNLAEWHTANDTLDIISNKNIADFGDLLVRFLKQRR</sequence>
<dbReference type="PANTHER" id="PTHR12283:SF6">
    <property type="entry name" value="GLUTAMINYL-PEPTIDE CYCLOTRANSFERASE-RELATED"/>
    <property type="match status" value="1"/>
</dbReference>
<proteinExistence type="predicted"/>
<dbReference type="PANTHER" id="PTHR12283">
    <property type="entry name" value="GLUTAMINYL-PEPTIDE CYCLOTRANSFERASE"/>
    <property type="match status" value="1"/>
</dbReference>
<protein>
    <submittedName>
        <fullName evidence="5">Zn-dependent exopeptidase M28</fullName>
    </submittedName>
</protein>
<keyword evidence="2" id="KW-0012">Acyltransferase</keyword>
<keyword evidence="3" id="KW-0732">Signal</keyword>
<dbReference type="InterPro" id="IPR007484">
    <property type="entry name" value="Peptidase_M28"/>
</dbReference>
<dbReference type="RefSeq" id="WP_186916277.1">
    <property type="nucleotide sequence ID" value="NZ_JACOFZ010000002.1"/>
</dbReference>
<comment type="caution">
    <text evidence="5">The sequence shown here is derived from an EMBL/GenBank/DDBJ whole genome shotgun (WGS) entry which is preliminary data.</text>
</comment>
<feature type="domain" description="Peptidase M28" evidence="4">
    <location>
        <begin position="111"/>
        <end position="333"/>
    </location>
</feature>
<reference evidence="5" key="1">
    <citation type="submission" date="2020-08" db="EMBL/GenBank/DDBJ databases">
        <title>Novel species isolated from subtropical streams in China.</title>
        <authorList>
            <person name="Lu H."/>
        </authorList>
    </citation>
    <scope>NUCLEOTIDE SEQUENCE</scope>
    <source>
        <strain evidence="5">LX22W</strain>
    </source>
</reference>
<dbReference type="AlphaFoldDB" id="A0A923HW74"/>
<gene>
    <name evidence="5" type="ORF">H8K36_07680</name>
</gene>
<feature type="signal peptide" evidence="3">
    <location>
        <begin position="1"/>
        <end position="25"/>
    </location>
</feature>
<name>A0A923HW74_9BURK</name>
<evidence type="ECO:0000313" key="6">
    <source>
        <dbReference type="Proteomes" id="UP000627446"/>
    </source>
</evidence>
<keyword evidence="6" id="KW-1185">Reference proteome</keyword>
<dbReference type="SUPFAM" id="SSF53187">
    <property type="entry name" value="Zn-dependent exopeptidases"/>
    <property type="match status" value="1"/>
</dbReference>
<evidence type="ECO:0000256" key="1">
    <source>
        <dbReference type="ARBA" id="ARBA00022679"/>
    </source>
</evidence>
<evidence type="ECO:0000313" key="5">
    <source>
        <dbReference type="EMBL" id="MBC3881246.1"/>
    </source>
</evidence>
<evidence type="ECO:0000259" key="4">
    <source>
        <dbReference type="Pfam" id="PF04389"/>
    </source>
</evidence>
<keyword evidence="1" id="KW-0808">Transferase</keyword>
<dbReference type="GO" id="GO:0008270">
    <property type="term" value="F:zinc ion binding"/>
    <property type="evidence" value="ECO:0007669"/>
    <property type="project" value="TreeGrafter"/>
</dbReference>
<feature type="chain" id="PRO_5037067299" evidence="3">
    <location>
        <begin position="26"/>
        <end position="339"/>
    </location>
</feature>
<evidence type="ECO:0000256" key="2">
    <source>
        <dbReference type="ARBA" id="ARBA00023315"/>
    </source>
</evidence>